<organism evidence="6 7">
    <name type="scientific">Daphnia magna</name>
    <dbReference type="NCBI Taxonomy" id="35525"/>
    <lineage>
        <taxon>Eukaryota</taxon>
        <taxon>Metazoa</taxon>
        <taxon>Ecdysozoa</taxon>
        <taxon>Arthropoda</taxon>
        <taxon>Crustacea</taxon>
        <taxon>Branchiopoda</taxon>
        <taxon>Diplostraca</taxon>
        <taxon>Cladocera</taxon>
        <taxon>Anomopoda</taxon>
        <taxon>Daphniidae</taxon>
        <taxon>Daphnia</taxon>
    </lineage>
</organism>
<dbReference type="Proteomes" id="UP001234178">
    <property type="component" value="Unassembled WGS sequence"/>
</dbReference>
<evidence type="ECO:0000313" key="7">
    <source>
        <dbReference type="Proteomes" id="UP001234178"/>
    </source>
</evidence>
<gene>
    <name evidence="6" type="ORF">OUZ56_029336</name>
</gene>
<accession>A0ABR0B6I2</accession>
<keyword evidence="1" id="KW-0436">Ligase</keyword>
<keyword evidence="4" id="KW-0658">Purine biosynthesis</keyword>
<dbReference type="EMBL" id="JAOYFB010000040">
    <property type="protein sequence ID" value="KAK4037300.1"/>
    <property type="molecule type" value="Genomic_DNA"/>
</dbReference>
<evidence type="ECO:0000313" key="6">
    <source>
        <dbReference type="EMBL" id="KAK4037300.1"/>
    </source>
</evidence>
<keyword evidence="3" id="KW-0332">GMP biosynthesis</keyword>
<dbReference type="PANTHER" id="PTHR11922:SF2">
    <property type="entry name" value="GMP SYNTHASE [GLUTAMINE-HYDROLYZING]"/>
    <property type="match status" value="1"/>
</dbReference>
<comment type="caution">
    <text evidence="6">The sequence shown here is derived from an EMBL/GenBank/DDBJ whole genome shotgun (WGS) entry which is preliminary data.</text>
</comment>
<protein>
    <submittedName>
        <fullName evidence="6">Uncharacterized protein</fullName>
    </submittedName>
</protein>
<name>A0ABR0B6I2_9CRUS</name>
<evidence type="ECO:0000256" key="1">
    <source>
        <dbReference type="ARBA" id="ARBA00022598"/>
    </source>
</evidence>
<reference evidence="6 7" key="1">
    <citation type="journal article" date="2023" name="Nucleic Acids Res.">
        <title>The hologenome of Daphnia magna reveals possible DNA methylation and microbiome-mediated evolution of the host genome.</title>
        <authorList>
            <person name="Chaturvedi A."/>
            <person name="Li X."/>
            <person name="Dhandapani V."/>
            <person name="Marshall H."/>
            <person name="Kissane S."/>
            <person name="Cuenca-Cambronero M."/>
            <person name="Asole G."/>
            <person name="Calvet F."/>
            <person name="Ruiz-Romero M."/>
            <person name="Marangio P."/>
            <person name="Guigo R."/>
            <person name="Rago D."/>
            <person name="Mirbahai L."/>
            <person name="Eastwood N."/>
            <person name="Colbourne J.K."/>
            <person name="Zhou J."/>
            <person name="Mallon E."/>
            <person name="Orsini L."/>
        </authorList>
    </citation>
    <scope>NUCLEOTIDE SEQUENCE [LARGE SCALE GENOMIC DNA]</scope>
    <source>
        <strain evidence="6">LRV0_1</strain>
    </source>
</reference>
<keyword evidence="5" id="KW-0067">ATP-binding</keyword>
<dbReference type="SUPFAM" id="SSF52317">
    <property type="entry name" value="Class I glutamine amidotransferase-like"/>
    <property type="match status" value="1"/>
</dbReference>
<sequence>MLDRKHEEKKQNLQVCYEGNEQVAFGSRTVGCCGFRAQEWSISAGHALWFHSPLHSFCTLGGYGYWKNLLHRGVHGALVSLSAIAPWIHGTPCQNMLLRRGYQAQPWLFKRARFALSLLWPVLSLKSTLEMYLDLCAGHLSGPVLFLLWFSMVWRTDLESVIMLEPINYTTTYALTYYTEALKYYSATFYFVYKLHFTLGIDQVQFLSAVPSPTVCKKEWKNLLIVPICTMPASLSLEKLETNAYDQLFSKVKIESKSSASQADTHSQSHRVSEQCVESDMLALETLAALLLQRDYKAIITSGGPNSVYAADSPTIRLSNLYVRSSNAGKLLWHAQLEISFVKVERWREKMFAKIGNSRSNVDKVAEALRCVAKSSRHIISAIVDTELRLYGVQFHDLIENGRKMLHNFLLDICGLQGGFTLEKREQQCIDCIRCMVGRDKIVLMLGDHTSRVQTIHIDNGFLRKDESEQIINSLQELVLDLRGQIERLTIEISLWIIYFSDKEFPGSCLPDGETTRDNEVGRI</sequence>
<evidence type="ECO:0000256" key="3">
    <source>
        <dbReference type="ARBA" id="ARBA00022749"/>
    </source>
</evidence>
<evidence type="ECO:0000256" key="5">
    <source>
        <dbReference type="ARBA" id="ARBA00022840"/>
    </source>
</evidence>
<dbReference type="PANTHER" id="PTHR11922">
    <property type="entry name" value="GMP SYNTHASE-RELATED"/>
    <property type="match status" value="1"/>
</dbReference>
<evidence type="ECO:0000256" key="4">
    <source>
        <dbReference type="ARBA" id="ARBA00022755"/>
    </source>
</evidence>
<dbReference type="InterPro" id="IPR029062">
    <property type="entry name" value="Class_I_gatase-like"/>
</dbReference>
<keyword evidence="7" id="KW-1185">Reference proteome</keyword>
<proteinExistence type="predicted"/>
<dbReference type="Gene3D" id="3.40.50.880">
    <property type="match status" value="1"/>
</dbReference>
<evidence type="ECO:0000256" key="2">
    <source>
        <dbReference type="ARBA" id="ARBA00022741"/>
    </source>
</evidence>
<keyword evidence="2" id="KW-0547">Nucleotide-binding</keyword>